<evidence type="ECO:0000259" key="4">
    <source>
        <dbReference type="PROSITE" id="PS50937"/>
    </source>
</evidence>
<accession>A0ABP9BPG3</accession>
<organism evidence="5 6">
    <name type="scientific">Rothia endophytica</name>
    <dbReference type="NCBI Taxonomy" id="1324766"/>
    <lineage>
        <taxon>Bacteria</taxon>
        <taxon>Bacillati</taxon>
        <taxon>Actinomycetota</taxon>
        <taxon>Actinomycetes</taxon>
        <taxon>Micrococcales</taxon>
        <taxon>Micrococcaceae</taxon>
        <taxon>Rothia</taxon>
    </lineage>
</organism>
<dbReference type="SMART" id="SM00422">
    <property type="entry name" value="HTH_MERR"/>
    <property type="match status" value="1"/>
</dbReference>
<dbReference type="RefSeq" id="WP_251380247.1">
    <property type="nucleotide sequence ID" value="NZ_BAABKP010000004.1"/>
</dbReference>
<dbReference type="Gene3D" id="1.10.1660.10">
    <property type="match status" value="1"/>
</dbReference>
<evidence type="ECO:0000256" key="1">
    <source>
        <dbReference type="ARBA" id="ARBA00023015"/>
    </source>
</evidence>
<dbReference type="SUPFAM" id="SSF46955">
    <property type="entry name" value="Putative DNA-binding domain"/>
    <property type="match status" value="1"/>
</dbReference>
<dbReference type="CDD" id="cd04770">
    <property type="entry name" value="HTH_HMRTR"/>
    <property type="match status" value="1"/>
</dbReference>
<dbReference type="InterPro" id="IPR009061">
    <property type="entry name" value="DNA-bd_dom_put_sf"/>
</dbReference>
<proteinExistence type="predicted"/>
<dbReference type="InterPro" id="IPR047057">
    <property type="entry name" value="MerR_fam"/>
</dbReference>
<dbReference type="PANTHER" id="PTHR30204:SF94">
    <property type="entry name" value="HEAVY METAL-DEPENDENT TRANSCRIPTIONAL REGULATOR HI_0293-RELATED"/>
    <property type="match status" value="1"/>
</dbReference>
<evidence type="ECO:0000313" key="6">
    <source>
        <dbReference type="Proteomes" id="UP001500187"/>
    </source>
</evidence>
<dbReference type="PRINTS" id="PR00040">
    <property type="entry name" value="HTHMERR"/>
</dbReference>
<protein>
    <submittedName>
        <fullName evidence="5">Hypoxia response transcriptional regulator</fullName>
    </submittedName>
</protein>
<sequence length="129" mass="14312">MRIGELAEAAGTTTKTLRYYESIGLLPPPNRTPNGYRDYPENILSRLDFIRRGQHAGLSLAHIGEILRIRDNGQTPCAHVSALLTDRLTQLDHQIAVLMQLRQTVTQLHDASRLADPSTCHADAICSNL</sequence>
<keyword evidence="1" id="KW-0805">Transcription regulation</keyword>
<dbReference type="PANTHER" id="PTHR30204">
    <property type="entry name" value="REDOX-CYCLING DRUG-SENSING TRANSCRIPTIONAL ACTIVATOR SOXR"/>
    <property type="match status" value="1"/>
</dbReference>
<name>A0ABP9BPG3_9MICC</name>
<comment type="caution">
    <text evidence="5">The sequence shown here is derived from an EMBL/GenBank/DDBJ whole genome shotgun (WGS) entry which is preliminary data.</text>
</comment>
<gene>
    <name evidence="5" type="ORF">GCM10023352_17630</name>
</gene>
<keyword evidence="6" id="KW-1185">Reference proteome</keyword>
<keyword evidence="2" id="KW-0238">DNA-binding</keyword>
<dbReference type="InterPro" id="IPR000551">
    <property type="entry name" value="MerR-type_HTH_dom"/>
</dbReference>
<evidence type="ECO:0000256" key="3">
    <source>
        <dbReference type="ARBA" id="ARBA00023163"/>
    </source>
</evidence>
<evidence type="ECO:0000256" key="2">
    <source>
        <dbReference type="ARBA" id="ARBA00023125"/>
    </source>
</evidence>
<evidence type="ECO:0000313" key="5">
    <source>
        <dbReference type="EMBL" id="GAA4798373.1"/>
    </source>
</evidence>
<dbReference type="Proteomes" id="UP001500187">
    <property type="component" value="Unassembled WGS sequence"/>
</dbReference>
<dbReference type="EMBL" id="BAABKP010000004">
    <property type="protein sequence ID" value="GAA4798373.1"/>
    <property type="molecule type" value="Genomic_DNA"/>
</dbReference>
<dbReference type="PROSITE" id="PS50937">
    <property type="entry name" value="HTH_MERR_2"/>
    <property type="match status" value="1"/>
</dbReference>
<feature type="domain" description="HTH merR-type" evidence="4">
    <location>
        <begin position="1"/>
        <end position="69"/>
    </location>
</feature>
<keyword evidence="3" id="KW-0804">Transcription</keyword>
<reference evidence="6" key="1">
    <citation type="journal article" date="2019" name="Int. J. Syst. Evol. Microbiol.">
        <title>The Global Catalogue of Microorganisms (GCM) 10K type strain sequencing project: providing services to taxonomists for standard genome sequencing and annotation.</title>
        <authorList>
            <consortium name="The Broad Institute Genomics Platform"/>
            <consortium name="The Broad Institute Genome Sequencing Center for Infectious Disease"/>
            <person name="Wu L."/>
            <person name="Ma J."/>
        </authorList>
    </citation>
    <scope>NUCLEOTIDE SEQUENCE [LARGE SCALE GENOMIC DNA]</scope>
    <source>
        <strain evidence="6">JCM 18541</strain>
    </source>
</reference>
<dbReference type="Pfam" id="PF13411">
    <property type="entry name" value="MerR_1"/>
    <property type="match status" value="1"/>
</dbReference>